<accession>A0A085NN13</accession>
<comment type="subcellular location">
    <subcellularLocation>
        <location evidence="1">Mitochondrion</location>
    </subcellularLocation>
</comment>
<evidence type="ECO:0000313" key="5">
    <source>
        <dbReference type="EMBL" id="KFD70859.1"/>
    </source>
</evidence>
<dbReference type="PANTHER" id="PTHR21393:SF0">
    <property type="entry name" value="SMALL RIBOSOMAL SUBUNIT PROTEIN MS27"/>
    <property type="match status" value="1"/>
</dbReference>
<keyword evidence="2" id="KW-0175">Coiled coil</keyword>
<dbReference type="AlphaFoldDB" id="A0A085NN13"/>
<evidence type="ECO:0000256" key="2">
    <source>
        <dbReference type="SAM" id="Coils"/>
    </source>
</evidence>
<feature type="coiled-coil region" evidence="2">
    <location>
        <begin position="379"/>
        <end position="406"/>
    </location>
</feature>
<evidence type="ECO:0000256" key="3">
    <source>
        <dbReference type="SAM" id="MobiDB-lite"/>
    </source>
</evidence>
<dbReference type="InterPro" id="IPR034913">
    <property type="entry name" value="mS27/PTCD2"/>
</dbReference>
<evidence type="ECO:0000256" key="1">
    <source>
        <dbReference type="ARBA" id="ARBA00004173"/>
    </source>
</evidence>
<sequence length="462" mass="52995">MLNIFRLRVHKIMNGARPLRFQRLRCMMTEAYGCHDEWAKRLETSVFVGLDADSFILELRKRFQGNKVGSAIDLDVAVNCARTEEELNVLRCLIYKIRHTKAAASVLPSTQHAFIRACLSLGLDEMLMTVLGDPINFGIFPDPFVANLAMDHFMRKGNMADASQIASSMMIQEEFRASVCWMSVLSCLKWLGQKERKPWVLRKPEEAPADDDEEVIFRVPYLKNRVFDEHFDLADPYVLMGKTMAWMCRSLPTGPGVRSAHLWGLRLFNKKESFKTELNRILASDDPRICAALVELVNSPTVTSSADSNETATEAPSDAEDWGEVKVLLSKTKAEAFIDAPIEEAFTEEMNREWPQLEAADIAEQSKLFAFWNQHRATLVKNKIRRHQLELRLAEIEEQKKKLLEEEDLLFFFENKTKWEQAAQPQLSGEKGKEGKDELPSDDKYTVPELEKRGTNVRLERY</sequence>
<evidence type="ECO:0000313" key="4">
    <source>
        <dbReference type="EMBL" id="KFD57959.1"/>
    </source>
</evidence>
<organism evidence="5">
    <name type="scientific">Trichuris suis</name>
    <name type="common">pig whipworm</name>
    <dbReference type="NCBI Taxonomy" id="68888"/>
    <lineage>
        <taxon>Eukaryota</taxon>
        <taxon>Metazoa</taxon>
        <taxon>Ecdysozoa</taxon>
        <taxon>Nematoda</taxon>
        <taxon>Enoplea</taxon>
        <taxon>Dorylaimia</taxon>
        <taxon>Trichinellida</taxon>
        <taxon>Trichuridae</taxon>
        <taxon>Trichuris</taxon>
    </lineage>
</organism>
<protein>
    <recommendedName>
        <fullName evidence="7">28S ribosomal protein S27, mitochondrial</fullName>
    </recommendedName>
</protein>
<dbReference type="InterPro" id="IPR019266">
    <property type="entry name" value="Ribosomal_mS27"/>
</dbReference>
<evidence type="ECO:0008006" key="7">
    <source>
        <dbReference type="Google" id="ProtNLM"/>
    </source>
</evidence>
<dbReference type="Pfam" id="PF10037">
    <property type="entry name" value="MRP-S27"/>
    <property type="match status" value="1"/>
</dbReference>
<dbReference type="Proteomes" id="UP000030764">
    <property type="component" value="Unassembled WGS sequence"/>
</dbReference>
<feature type="region of interest" description="Disordered" evidence="3">
    <location>
        <begin position="421"/>
        <end position="462"/>
    </location>
</feature>
<reference evidence="5 6" key="1">
    <citation type="journal article" date="2014" name="Nat. Genet.">
        <title>Genome and transcriptome of the porcine whipworm Trichuris suis.</title>
        <authorList>
            <person name="Jex A.R."/>
            <person name="Nejsum P."/>
            <person name="Schwarz E.M."/>
            <person name="Hu L."/>
            <person name="Young N.D."/>
            <person name="Hall R.S."/>
            <person name="Korhonen P.K."/>
            <person name="Liao S."/>
            <person name="Thamsborg S."/>
            <person name="Xia J."/>
            <person name="Xu P."/>
            <person name="Wang S."/>
            <person name="Scheerlinck J.P."/>
            <person name="Hofmann A."/>
            <person name="Sternberg P.W."/>
            <person name="Wang J."/>
            <person name="Gasser R.B."/>
        </authorList>
    </citation>
    <scope>NUCLEOTIDE SEQUENCE [LARGE SCALE GENOMIC DNA]</scope>
    <source>
        <strain evidence="5">DCEP-RM93F</strain>
        <strain evidence="4">DCEP-RM93M</strain>
    </source>
</reference>
<keyword evidence="6" id="KW-1185">Reference proteome</keyword>
<proteinExistence type="predicted"/>
<gene>
    <name evidence="4" type="ORF">M513_01192</name>
    <name evidence="5" type="ORF">M514_01192</name>
</gene>
<dbReference type="Proteomes" id="UP000030758">
    <property type="component" value="Unassembled WGS sequence"/>
</dbReference>
<feature type="compositionally biased region" description="Basic and acidic residues" evidence="3">
    <location>
        <begin position="430"/>
        <end position="462"/>
    </location>
</feature>
<dbReference type="EMBL" id="KL363186">
    <property type="protein sequence ID" value="KFD57959.1"/>
    <property type="molecule type" value="Genomic_DNA"/>
</dbReference>
<dbReference type="GO" id="GO:0005739">
    <property type="term" value="C:mitochondrion"/>
    <property type="evidence" value="ECO:0007669"/>
    <property type="project" value="UniProtKB-SubCell"/>
</dbReference>
<dbReference type="PANTHER" id="PTHR21393">
    <property type="entry name" value="MITOCHONDRIAL 28S RIBOSOMAL PROTEIN S27"/>
    <property type="match status" value="1"/>
</dbReference>
<name>A0A085NN13_9BILA</name>
<evidence type="ECO:0000313" key="6">
    <source>
        <dbReference type="Proteomes" id="UP000030764"/>
    </source>
</evidence>
<dbReference type="EMBL" id="KL367485">
    <property type="protein sequence ID" value="KFD70859.1"/>
    <property type="molecule type" value="Genomic_DNA"/>
</dbReference>